<reference evidence="2 3" key="2">
    <citation type="submission" date="2021-10" db="EMBL/GenBank/DDBJ databases">
        <authorList>
            <person name="Piombo E."/>
        </authorList>
    </citation>
    <scope>NUCLEOTIDE SEQUENCE [LARGE SCALE GENOMIC DNA]</scope>
</reference>
<dbReference type="EMBL" id="CABFNO020001536">
    <property type="protein sequence ID" value="CAG9995877.1"/>
    <property type="molecule type" value="Genomic_DNA"/>
</dbReference>
<organism evidence="2 3">
    <name type="scientific">Clonostachys byssicola</name>
    <dbReference type="NCBI Taxonomy" id="160290"/>
    <lineage>
        <taxon>Eukaryota</taxon>
        <taxon>Fungi</taxon>
        <taxon>Dikarya</taxon>
        <taxon>Ascomycota</taxon>
        <taxon>Pezizomycotina</taxon>
        <taxon>Sordariomycetes</taxon>
        <taxon>Hypocreomycetidae</taxon>
        <taxon>Hypocreales</taxon>
        <taxon>Bionectriaceae</taxon>
        <taxon>Clonostachys</taxon>
    </lineage>
</organism>
<dbReference type="Proteomes" id="UP000754883">
    <property type="component" value="Unassembled WGS sequence"/>
</dbReference>
<comment type="caution">
    <text evidence="2">The sequence shown here is derived from an EMBL/GenBank/DDBJ whole genome shotgun (WGS) entry which is preliminary data.</text>
</comment>
<name>A0A9N9USR7_9HYPO</name>
<sequence length="117" mass="12199">MGKCVLARGEAVGDEKDGRAEERNDGGNGPPTRQARQVSVSSAVDGCAGGAVRVLELVVVVAGDKVAATVSGFLDVIRRARGNPSTAVEENEKPGSDDGFRATRMDKWNVNWDSVAG</sequence>
<protein>
    <submittedName>
        <fullName evidence="2">Uncharacterized protein</fullName>
    </submittedName>
</protein>
<feature type="compositionally biased region" description="Basic and acidic residues" evidence="1">
    <location>
        <begin position="90"/>
        <end position="102"/>
    </location>
</feature>
<proteinExistence type="predicted"/>
<feature type="compositionally biased region" description="Basic and acidic residues" evidence="1">
    <location>
        <begin position="11"/>
        <end position="25"/>
    </location>
</feature>
<gene>
    <name evidence="2" type="ORF">CBYS24578_00003951</name>
</gene>
<reference evidence="3" key="1">
    <citation type="submission" date="2019-06" db="EMBL/GenBank/DDBJ databases">
        <authorList>
            <person name="Broberg M."/>
        </authorList>
    </citation>
    <scope>NUCLEOTIDE SEQUENCE [LARGE SCALE GENOMIC DNA]</scope>
</reference>
<keyword evidence="3" id="KW-1185">Reference proteome</keyword>
<feature type="region of interest" description="Disordered" evidence="1">
    <location>
        <begin position="83"/>
        <end position="102"/>
    </location>
</feature>
<evidence type="ECO:0000256" key="1">
    <source>
        <dbReference type="SAM" id="MobiDB-lite"/>
    </source>
</evidence>
<accession>A0A9N9USR7</accession>
<dbReference type="AlphaFoldDB" id="A0A9N9USR7"/>
<evidence type="ECO:0000313" key="3">
    <source>
        <dbReference type="Proteomes" id="UP000754883"/>
    </source>
</evidence>
<feature type="region of interest" description="Disordered" evidence="1">
    <location>
        <begin position="1"/>
        <end position="37"/>
    </location>
</feature>
<evidence type="ECO:0000313" key="2">
    <source>
        <dbReference type="EMBL" id="CAG9995877.1"/>
    </source>
</evidence>